<feature type="domain" description="Disease resistance protein winged helix" evidence="7">
    <location>
        <begin position="466"/>
        <end position="534"/>
    </location>
</feature>
<keyword evidence="10" id="KW-1185">Reference proteome</keyword>
<comment type="similarity">
    <text evidence="1">Belongs to the disease resistance NB-LRR family.</text>
</comment>
<keyword evidence="3" id="KW-0611">Plant defense</keyword>
<evidence type="ECO:0000313" key="9">
    <source>
        <dbReference type="EMBL" id="KAG6479575.1"/>
    </source>
</evidence>
<dbReference type="AlphaFoldDB" id="A0A8J5K9L8"/>
<comment type="caution">
    <text evidence="9">The sequence shown here is derived from an EMBL/GenBank/DDBJ whole genome shotgun (WGS) entry which is preliminary data.</text>
</comment>
<dbReference type="PANTHER" id="PTHR33463">
    <property type="entry name" value="NB-ARC DOMAIN-CONTAINING PROTEIN-RELATED"/>
    <property type="match status" value="1"/>
</dbReference>
<dbReference type="Gene3D" id="1.10.8.430">
    <property type="entry name" value="Helical domain of apoptotic protease-activating factors"/>
    <property type="match status" value="1"/>
</dbReference>
<keyword evidence="4" id="KW-0547">Nucleotide-binding</keyword>
<accession>A0A8J5K9L8</accession>
<dbReference type="Pfam" id="PF23598">
    <property type="entry name" value="LRR_14"/>
    <property type="match status" value="1"/>
</dbReference>
<evidence type="ECO:0000259" key="8">
    <source>
        <dbReference type="Pfam" id="PF23598"/>
    </source>
</evidence>
<proteinExistence type="inferred from homology"/>
<dbReference type="InterPro" id="IPR032675">
    <property type="entry name" value="LRR_dom_sf"/>
</dbReference>
<dbReference type="FunFam" id="1.10.10.10:FF:000322">
    <property type="entry name" value="Probable disease resistance protein At1g63360"/>
    <property type="match status" value="1"/>
</dbReference>
<dbReference type="PANTHER" id="PTHR33463:SF204">
    <property type="entry name" value="NB-ARC DOMAIN-CONTAINING PROTEIN"/>
    <property type="match status" value="1"/>
</dbReference>
<evidence type="ECO:0000259" key="6">
    <source>
        <dbReference type="Pfam" id="PF00931"/>
    </source>
</evidence>
<gene>
    <name evidence="9" type="ORF">ZIOFF_063042</name>
</gene>
<sequence>MDDVSRASNDTIFHRARQLKAERSKRGGRKAKKWFCKIVPSIEGCAKPPDADPPMSFLDGPSRQQQQQQQQKKRSSRGGCSCCCLSSCLCGGKADERTPRTSKKQIPAAEIRLREAGAVFDELPTRNTRDAVNVVVNEVVTARRSEPADHVFDALSPKKPVEENTNLAERLPPPSKGHVSAASMVLPERLPPGPARDLPVPNPIVGQEVYLKTALSYLTDDAIGIMGIYGTGGVGKTTLLRSINNKFCGNAARTEFDHVILVAVGKDPDVKKLQRDIAYEVGLLLMDDESEVTRAAAIFDFLKTKNFLLLLDDLWGPLQLAKVGIPHPLSDGYKQKVIISSRLMDVSGKMQAHKFLILECLKWEEAWNLFSSKVGEENLADQRIRSIAVALAKECGGLPLALVAMGSAMSAKKTLEEWQKAVSLLKTAPPLHEISGTEDESHFLLNVNYQILRDHRMRECFTSCSLWPEGYQMLKENLISTWMGLGSITDFDDINEAYNIGNSIIESLKAVSLMENSEKSYRRMEMHDVIREMALWTASGKESSKNKWLVGAKPSETRSDEWSKAERISLMFNEIEALPDSCYCPNLQSLILRGNKRLMKIPNGLFPCMVLLRFLDLSHTGIVELPNEVGTLINLQFLNLSYTKIACLPKEMKELTTLKYLELEGTRELRKIPDGVISSLEMLQELNLYMSGFANWSWLSVCSRDNIMFEELVSLQRLRSVGFTVRNIQCLLRLFSILRVLTHSLTIRELRGLISLHLLPGLLSKNKMGRLKNLTIEFSQGLKELVMGEEAKPLNWRLYQLEVFNLVCLPELERVIWRGVAAHVCLPNLRFLSLFYCNSLRNIAWVAHLPLLQELYIQNCNEMEQVIADEPPTASSEKEEKPATSFPNLKYIFLRDLKSLVKIDDQVLEFPCLERILVHNCIELKQLPLGATSAQKLRIIFGERNWWESLEWGDHCIKSIFTTCFREIPAGYEPSMKILEGL</sequence>
<dbReference type="SUPFAM" id="SSF52540">
    <property type="entry name" value="P-loop containing nucleoside triphosphate hydrolases"/>
    <property type="match status" value="1"/>
</dbReference>
<dbReference type="InterPro" id="IPR042197">
    <property type="entry name" value="Apaf_helical"/>
</dbReference>
<feature type="domain" description="NB-ARC" evidence="6">
    <location>
        <begin position="216"/>
        <end position="379"/>
    </location>
</feature>
<feature type="domain" description="Disease resistance R13L4/SHOC-2-like LRR" evidence="8">
    <location>
        <begin position="578"/>
        <end position="895"/>
    </location>
</feature>
<dbReference type="InterPro" id="IPR050905">
    <property type="entry name" value="Plant_NBS-LRR"/>
</dbReference>
<dbReference type="InterPro" id="IPR027417">
    <property type="entry name" value="P-loop_NTPase"/>
</dbReference>
<dbReference type="GO" id="GO:0043531">
    <property type="term" value="F:ADP binding"/>
    <property type="evidence" value="ECO:0007669"/>
    <property type="project" value="InterPro"/>
</dbReference>
<dbReference type="Proteomes" id="UP000734854">
    <property type="component" value="Unassembled WGS sequence"/>
</dbReference>
<dbReference type="GO" id="GO:0009626">
    <property type="term" value="P:plant-type hypersensitive response"/>
    <property type="evidence" value="ECO:0007669"/>
    <property type="project" value="UniProtKB-ARBA"/>
</dbReference>
<evidence type="ECO:0008006" key="11">
    <source>
        <dbReference type="Google" id="ProtNLM"/>
    </source>
</evidence>
<dbReference type="InterPro" id="IPR058922">
    <property type="entry name" value="WHD_DRP"/>
</dbReference>
<dbReference type="GO" id="GO:0005524">
    <property type="term" value="F:ATP binding"/>
    <property type="evidence" value="ECO:0007669"/>
    <property type="project" value="UniProtKB-KW"/>
</dbReference>
<evidence type="ECO:0000256" key="3">
    <source>
        <dbReference type="ARBA" id="ARBA00022821"/>
    </source>
</evidence>
<dbReference type="EMBL" id="JACMSC010000017">
    <property type="protein sequence ID" value="KAG6479575.1"/>
    <property type="molecule type" value="Genomic_DNA"/>
</dbReference>
<reference evidence="9 10" key="1">
    <citation type="submission" date="2020-08" db="EMBL/GenBank/DDBJ databases">
        <title>Plant Genome Project.</title>
        <authorList>
            <person name="Zhang R.-G."/>
        </authorList>
    </citation>
    <scope>NUCLEOTIDE SEQUENCE [LARGE SCALE GENOMIC DNA]</scope>
    <source>
        <tissue evidence="9">Rhizome</tissue>
    </source>
</reference>
<dbReference type="InterPro" id="IPR055414">
    <property type="entry name" value="LRR_R13L4/SHOC2-like"/>
</dbReference>
<organism evidence="9 10">
    <name type="scientific">Zingiber officinale</name>
    <name type="common">Ginger</name>
    <name type="synonym">Amomum zingiber</name>
    <dbReference type="NCBI Taxonomy" id="94328"/>
    <lineage>
        <taxon>Eukaryota</taxon>
        <taxon>Viridiplantae</taxon>
        <taxon>Streptophyta</taxon>
        <taxon>Embryophyta</taxon>
        <taxon>Tracheophyta</taxon>
        <taxon>Spermatophyta</taxon>
        <taxon>Magnoliopsida</taxon>
        <taxon>Liliopsida</taxon>
        <taxon>Zingiberales</taxon>
        <taxon>Zingiberaceae</taxon>
        <taxon>Zingiber</taxon>
    </lineage>
</organism>
<evidence type="ECO:0000256" key="5">
    <source>
        <dbReference type="SAM" id="MobiDB-lite"/>
    </source>
</evidence>
<keyword evidence="4" id="KW-0067">ATP-binding</keyword>
<dbReference type="Gene3D" id="3.40.50.300">
    <property type="entry name" value="P-loop containing nucleotide triphosphate hydrolases"/>
    <property type="match status" value="1"/>
</dbReference>
<evidence type="ECO:0000259" key="7">
    <source>
        <dbReference type="Pfam" id="PF23559"/>
    </source>
</evidence>
<feature type="region of interest" description="Disordered" evidence="5">
    <location>
        <begin position="45"/>
        <end position="80"/>
    </location>
</feature>
<protein>
    <recommendedName>
        <fullName evidence="11">AAA+ ATPase domain-containing protein</fullName>
    </recommendedName>
</protein>
<dbReference type="FunFam" id="3.40.50.300:FF:001091">
    <property type="entry name" value="Probable disease resistance protein At1g61300"/>
    <property type="match status" value="1"/>
</dbReference>
<dbReference type="Pfam" id="PF00931">
    <property type="entry name" value="NB-ARC"/>
    <property type="match status" value="1"/>
</dbReference>
<dbReference type="GO" id="GO:0042742">
    <property type="term" value="P:defense response to bacterium"/>
    <property type="evidence" value="ECO:0007669"/>
    <property type="project" value="UniProtKB-ARBA"/>
</dbReference>
<dbReference type="GO" id="GO:0002758">
    <property type="term" value="P:innate immune response-activating signaling pathway"/>
    <property type="evidence" value="ECO:0007669"/>
    <property type="project" value="UniProtKB-ARBA"/>
</dbReference>
<dbReference type="SUPFAM" id="SSF52058">
    <property type="entry name" value="L domain-like"/>
    <property type="match status" value="1"/>
</dbReference>
<evidence type="ECO:0000256" key="4">
    <source>
        <dbReference type="ARBA" id="ARBA00022840"/>
    </source>
</evidence>
<evidence type="ECO:0000256" key="2">
    <source>
        <dbReference type="ARBA" id="ARBA00022737"/>
    </source>
</evidence>
<dbReference type="Pfam" id="PF23559">
    <property type="entry name" value="WHD_DRP"/>
    <property type="match status" value="1"/>
</dbReference>
<dbReference type="PRINTS" id="PR00364">
    <property type="entry name" value="DISEASERSIST"/>
</dbReference>
<dbReference type="InterPro" id="IPR002182">
    <property type="entry name" value="NB-ARC"/>
</dbReference>
<evidence type="ECO:0000313" key="10">
    <source>
        <dbReference type="Proteomes" id="UP000734854"/>
    </source>
</evidence>
<evidence type="ECO:0000256" key="1">
    <source>
        <dbReference type="ARBA" id="ARBA00008894"/>
    </source>
</evidence>
<name>A0A8J5K9L8_ZINOF</name>
<dbReference type="Gene3D" id="3.80.10.10">
    <property type="entry name" value="Ribonuclease Inhibitor"/>
    <property type="match status" value="2"/>
</dbReference>
<keyword evidence="2" id="KW-0677">Repeat</keyword>
<dbReference type="FunFam" id="1.10.8.430:FF:000003">
    <property type="entry name" value="Probable disease resistance protein At5g66910"/>
    <property type="match status" value="1"/>
</dbReference>